<protein>
    <submittedName>
        <fullName evidence="2">Uncharacterized protein</fullName>
    </submittedName>
</protein>
<keyword evidence="3" id="KW-1185">Reference proteome</keyword>
<dbReference type="Proteomes" id="UP000182248">
    <property type="component" value="Unassembled WGS sequence"/>
</dbReference>
<accession>A0A1K1QH01</accession>
<feature type="transmembrane region" description="Helical" evidence="1">
    <location>
        <begin position="6"/>
        <end position="23"/>
    </location>
</feature>
<keyword evidence="1" id="KW-0812">Transmembrane</keyword>
<sequence>MSLLFITIVFIILVGIMLILPITDNFGRIDEYYRFLGVFGILDVLGTIITPVVNTIVAKPETRKTDYPSGKDMAS</sequence>
<dbReference type="AlphaFoldDB" id="A0A1K1QH01"/>
<evidence type="ECO:0000256" key="1">
    <source>
        <dbReference type="SAM" id="Phobius"/>
    </source>
</evidence>
<keyword evidence="1" id="KW-0472">Membrane</keyword>
<proteinExistence type="predicted"/>
<name>A0A1K1QH01_9FLAO</name>
<keyword evidence="1" id="KW-1133">Transmembrane helix</keyword>
<evidence type="ECO:0000313" key="3">
    <source>
        <dbReference type="Proteomes" id="UP000182248"/>
    </source>
</evidence>
<organism evidence="2 3">
    <name type="scientific">Sinomicrobium oceani</name>
    <dbReference type="NCBI Taxonomy" id="1150368"/>
    <lineage>
        <taxon>Bacteria</taxon>
        <taxon>Pseudomonadati</taxon>
        <taxon>Bacteroidota</taxon>
        <taxon>Flavobacteriia</taxon>
        <taxon>Flavobacteriales</taxon>
        <taxon>Flavobacteriaceae</taxon>
        <taxon>Sinomicrobium</taxon>
    </lineage>
</organism>
<feature type="transmembrane region" description="Helical" evidence="1">
    <location>
        <begin position="35"/>
        <end position="57"/>
    </location>
</feature>
<reference evidence="2 3" key="1">
    <citation type="submission" date="2016-11" db="EMBL/GenBank/DDBJ databases">
        <authorList>
            <person name="Jaros S."/>
            <person name="Januszkiewicz K."/>
            <person name="Wedrychowicz H."/>
        </authorList>
    </citation>
    <scope>NUCLEOTIDE SEQUENCE [LARGE SCALE GENOMIC DNA]</scope>
    <source>
        <strain evidence="2 3">CGMCC 1.12145</strain>
    </source>
</reference>
<dbReference type="EMBL" id="FPJE01000013">
    <property type="protein sequence ID" value="SFW59232.1"/>
    <property type="molecule type" value="Genomic_DNA"/>
</dbReference>
<evidence type="ECO:0000313" key="2">
    <source>
        <dbReference type="EMBL" id="SFW59232.1"/>
    </source>
</evidence>
<gene>
    <name evidence="2" type="ORF">SAMN02927921_02562</name>
</gene>